<dbReference type="Pfam" id="PF20431">
    <property type="entry name" value="E_motif"/>
    <property type="match status" value="1"/>
</dbReference>
<dbReference type="Pfam" id="PF01535">
    <property type="entry name" value="PPR"/>
    <property type="match status" value="9"/>
</dbReference>
<name>A0A834ZUA5_TETSI</name>
<dbReference type="FunFam" id="1.25.40.10:FF:000975">
    <property type="entry name" value="Pentatricopeptide repeat-containing protein"/>
    <property type="match status" value="1"/>
</dbReference>
<feature type="repeat" description="PPR" evidence="2">
    <location>
        <begin position="537"/>
        <end position="567"/>
    </location>
</feature>
<dbReference type="PANTHER" id="PTHR24015">
    <property type="entry name" value="OS07G0578800 PROTEIN-RELATED"/>
    <property type="match status" value="1"/>
</dbReference>
<protein>
    <recommendedName>
        <fullName evidence="5">Pentatricopeptide repeat-containing protein</fullName>
    </recommendedName>
</protein>
<keyword evidence="4" id="KW-1185">Reference proteome</keyword>
<feature type="repeat" description="PPR" evidence="2">
    <location>
        <begin position="230"/>
        <end position="264"/>
    </location>
</feature>
<dbReference type="Pfam" id="PF13041">
    <property type="entry name" value="PPR_2"/>
    <property type="match status" value="2"/>
</dbReference>
<dbReference type="PROSITE" id="PS51375">
    <property type="entry name" value="PPR"/>
    <property type="match status" value="6"/>
</dbReference>
<evidence type="ECO:0000313" key="3">
    <source>
        <dbReference type="EMBL" id="KAF8412587.1"/>
    </source>
</evidence>
<keyword evidence="1" id="KW-0677">Repeat</keyword>
<dbReference type="GO" id="GO:0003723">
    <property type="term" value="F:RNA binding"/>
    <property type="evidence" value="ECO:0007669"/>
    <property type="project" value="InterPro"/>
</dbReference>
<feature type="repeat" description="PPR" evidence="2">
    <location>
        <begin position="128"/>
        <end position="162"/>
    </location>
</feature>
<dbReference type="InterPro" id="IPR011990">
    <property type="entry name" value="TPR-like_helical_dom_sf"/>
</dbReference>
<feature type="repeat" description="PPR" evidence="2">
    <location>
        <begin position="737"/>
        <end position="771"/>
    </location>
</feature>
<dbReference type="Gene3D" id="1.25.40.10">
    <property type="entry name" value="Tetratricopeptide repeat domain"/>
    <property type="match status" value="7"/>
</dbReference>
<evidence type="ECO:0000313" key="4">
    <source>
        <dbReference type="Proteomes" id="UP000655225"/>
    </source>
</evidence>
<feature type="repeat" description="PPR" evidence="2">
    <location>
        <begin position="435"/>
        <end position="469"/>
    </location>
</feature>
<dbReference type="FunFam" id="1.25.40.10:FF:000640">
    <property type="entry name" value="Tetratricopeptide repeat (TPR)-like superfamily protein"/>
    <property type="match status" value="1"/>
</dbReference>
<dbReference type="FunFam" id="1.25.40.10:FF:000353">
    <property type="entry name" value="Pentatricopeptide repeat-containing protein At4g39530"/>
    <property type="match status" value="1"/>
</dbReference>
<dbReference type="PANTHER" id="PTHR24015:SF1991">
    <property type="entry name" value="OS01G0938000 PROTEIN"/>
    <property type="match status" value="1"/>
</dbReference>
<dbReference type="InterPro" id="IPR046848">
    <property type="entry name" value="E_motif"/>
</dbReference>
<comment type="caution">
    <text evidence="3">The sequence shown here is derived from an EMBL/GenBank/DDBJ whole genome shotgun (WGS) entry which is preliminary data.</text>
</comment>
<organism evidence="3 4">
    <name type="scientific">Tetracentron sinense</name>
    <name type="common">Spur-leaf</name>
    <dbReference type="NCBI Taxonomy" id="13715"/>
    <lineage>
        <taxon>Eukaryota</taxon>
        <taxon>Viridiplantae</taxon>
        <taxon>Streptophyta</taxon>
        <taxon>Embryophyta</taxon>
        <taxon>Tracheophyta</taxon>
        <taxon>Spermatophyta</taxon>
        <taxon>Magnoliopsida</taxon>
        <taxon>Trochodendrales</taxon>
        <taxon>Trochodendraceae</taxon>
        <taxon>Tetracentron</taxon>
    </lineage>
</organism>
<dbReference type="InterPro" id="IPR046960">
    <property type="entry name" value="PPR_At4g14850-like_plant"/>
</dbReference>
<evidence type="ECO:0008006" key="5">
    <source>
        <dbReference type="Google" id="ProtNLM"/>
    </source>
</evidence>
<dbReference type="AlphaFoldDB" id="A0A834ZUA5"/>
<accession>A0A834ZUA5</accession>
<dbReference type="EMBL" id="JABCRI010000001">
    <property type="protein sequence ID" value="KAF8412587.1"/>
    <property type="molecule type" value="Genomic_DNA"/>
</dbReference>
<gene>
    <name evidence="3" type="ORF">HHK36_000556</name>
</gene>
<dbReference type="Proteomes" id="UP000655225">
    <property type="component" value="Unassembled WGS sequence"/>
</dbReference>
<sequence length="920" mass="101635">MLSFSSHCPQKQKLKLLLSSWCKLFYSIHRIPTVRRNAALKNVTPSYSFHSVSFPNEKNHTLFYFALHLIKSATLRPGIESTLAIHCLTLKLGALPDLPTSTSLLIAYSRAGDFRSASAMFNEIAIKDVISFNAMLTGCIHNRCFGAAVDLFREMMMMGGSEFNSTTLLIVLSALSHTNDLKQGRVLHSLSLKVGMHSDDFLCNSLINIYAKCNDLSSSECMFAGMECRNTTSWNSIMNGCLRNGYPEKSLLYLEEMGFSGEQADNVTLSCAISASSCLKELGSGQVIHGLGIKLGYTETSYIKVANSLISFYSQCGDIKAAETVFGGIICKDVVSWNAMIDGYAANGNILEAFDLLFEMQLMGAVQPNSVTLITIIPLCAEINLLLEGKTAHGFTIRRGMKTDLVVTNSLVDMYSKCNSVKTAEILFKAIPERDLVSWNTMISGYSHNDLSKEAHNLFKEMLRWGPRCSLMTLLAILPSCDSPRALLFGKLIHSWQLKLGFSNNVLAVNAVIFMYINCGDHVASLSLLHQISIVADVASWNTVIGGYAQIGHFREALESFNLMRRRPHINHDSITLVSVLSACGNLQFVFQGRFLHGLALKTPMGSDIRVQNALMTMYSRCGDIESARSVFNSNPNCNLCSWNCMISGFSQNKDGKRALELFACLEFEPNEITLASILSACTQLGVLRHGRQIHGHVIRFGFHLNPFISATLVDMYSKCGRLDIAFRIFQNSPEKSVASWNSMISAYGFHSNSTKAIDLFSEMCKSGTKATKSTFISLLSACSHSGLVDEGLSYYDRMGEEFGVEPTTEHHVCMVDMLGRSGRLHEAYEFIKRIPTQPAPGVWGALLSACNYHGDLEMGRRVAEHLLGLEPENVGYYVSLSNMYVSAGRWSDVVEVRRIIQDKGLKKPPGYSLIDIGLG</sequence>
<dbReference type="OMA" id="HGWGIKL"/>
<dbReference type="NCBIfam" id="TIGR00756">
    <property type="entry name" value="PPR"/>
    <property type="match status" value="7"/>
</dbReference>
<evidence type="ECO:0000256" key="2">
    <source>
        <dbReference type="PROSITE-ProRule" id="PRU00708"/>
    </source>
</evidence>
<proteinExistence type="predicted"/>
<evidence type="ECO:0000256" key="1">
    <source>
        <dbReference type="ARBA" id="ARBA00022737"/>
    </source>
</evidence>
<dbReference type="OrthoDB" id="732433at2759"/>
<dbReference type="GO" id="GO:0009451">
    <property type="term" value="P:RNA modification"/>
    <property type="evidence" value="ECO:0007669"/>
    <property type="project" value="InterPro"/>
</dbReference>
<reference evidence="3 4" key="1">
    <citation type="submission" date="2020-04" db="EMBL/GenBank/DDBJ databases">
        <title>Plant Genome Project.</title>
        <authorList>
            <person name="Zhang R.-G."/>
        </authorList>
    </citation>
    <scope>NUCLEOTIDE SEQUENCE [LARGE SCALE GENOMIC DNA]</scope>
    <source>
        <strain evidence="3">YNK0</strain>
        <tissue evidence="3">Leaf</tissue>
    </source>
</reference>
<feature type="repeat" description="PPR" evidence="2">
    <location>
        <begin position="333"/>
        <end position="367"/>
    </location>
</feature>
<dbReference type="InterPro" id="IPR002885">
    <property type="entry name" value="PPR_rpt"/>
</dbReference>